<organism evidence="2 3">
    <name type="scientific">Allokutzneria multivorans</name>
    <dbReference type="NCBI Taxonomy" id="1142134"/>
    <lineage>
        <taxon>Bacteria</taxon>
        <taxon>Bacillati</taxon>
        <taxon>Actinomycetota</taxon>
        <taxon>Actinomycetes</taxon>
        <taxon>Pseudonocardiales</taxon>
        <taxon>Pseudonocardiaceae</taxon>
        <taxon>Allokutzneria</taxon>
    </lineage>
</organism>
<sequence>MLDESLLCPLCAQPLSFRETGSASPGFGLVECGRHTYPVLDGIPVIRHGRVPVQEHTTGLEEVPGPAVTELVDLVRAGRGDEALVRLLAFPPRLTFRRRPVPGGRRLLGLPLLRTLALAARRRTVRRLLAEDRTSQTAEQWMRLFYERSQGIDGELLAYFLYRFGQPRHVAALAALTVLPEDGRPVLDLACGFGHLAHSLPGPGRVVGVDRNFFQLWVARHFIAPDAEFVCADAGDPLPFGDGTFSAALCSDAFHLLPDKQLCLREFRRCAPDGPLLLTRVGNRLVEPNEGDELAPDEYLRLVDDLQHVLVDEQELVRSYLENTPAKVDPAGADSRHTKWLTLIAAAQPVQLPPPRPEGTWPHAAAELAVNPLYRARSENGRHELTFQFPSVWYAFENAAMLGYHAPARTVREETLAAVHRGELTPEVADLVERFVVIGLPPRYLEPGTPTSRRKRARAG</sequence>
<dbReference type="Proteomes" id="UP001501747">
    <property type="component" value="Unassembled WGS sequence"/>
</dbReference>
<evidence type="ECO:0000259" key="1">
    <source>
        <dbReference type="Pfam" id="PF13649"/>
    </source>
</evidence>
<dbReference type="InterPro" id="IPR029063">
    <property type="entry name" value="SAM-dependent_MTases_sf"/>
</dbReference>
<protein>
    <recommendedName>
        <fullName evidence="1">Methyltransferase domain-containing protein</fullName>
    </recommendedName>
</protein>
<name>A0ABP7QXJ4_9PSEU</name>
<comment type="caution">
    <text evidence="2">The sequence shown here is derived from an EMBL/GenBank/DDBJ whole genome shotgun (WGS) entry which is preliminary data.</text>
</comment>
<dbReference type="Gene3D" id="3.40.50.150">
    <property type="entry name" value="Vaccinia Virus protein VP39"/>
    <property type="match status" value="1"/>
</dbReference>
<proteinExistence type="predicted"/>
<dbReference type="EMBL" id="BAABAL010000004">
    <property type="protein sequence ID" value="GAA3989302.1"/>
    <property type="molecule type" value="Genomic_DNA"/>
</dbReference>
<dbReference type="CDD" id="cd02440">
    <property type="entry name" value="AdoMet_MTases"/>
    <property type="match status" value="1"/>
</dbReference>
<gene>
    <name evidence="2" type="ORF">GCM10022247_04810</name>
</gene>
<dbReference type="Pfam" id="PF13649">
    <property type="entry name" value="Methyltransf_25"/>
    <property type="match status" value="1"/>
</dbReference>
<feature type="domain" description="Methyltransferase" evidence="1">
    <location>
        <begin position="186"/>
        <end position="270"/>
    </location>
</feature>
<evidence type="ECO:0000313" key="3">
    <source>
        <dbReference type="Proteomes" id="UP001501747"/>
    </source>
</evidence>
<evidence type="ECO:0000313" key="2">
    <source>
        <dbReference type="EMBL" id="GAA3989302.1"/>
    </source>
</evidence>
<dbReference type="SUPFAM" id="SSF53335">
    <property type="entry name" value="S-adenosyl-L-methionine-dependent methyltransferases"/>
    <property type="match status" value="1"/>
</dbReference>
<keyword evidence="3" id="KW-1185">Reference proteome</keyword>
<accession>A0ABP7QXJ4</accession>
<reference evidence="3" key="1">
    <citation type="journal article" date="2019" name="Int. J. Syst. Evol. Microbiol.">
        <title>The Global Catalogue of Microorganisms (GCM) 10K type strain sequencing project: providing services to taxonomists for standard genome sequencing and annotation.</title>
        <authorList>
            <consortium name="The Broad Institute Genomics Platform"/>
            <consortium name="The Broad Institute Genome Sequencing Center for Infectious Disease"/>
            <person name="Wu L."/>
            <person name="Ma J."/>
        </authorList>
    </citation>
    <scope>NUCLEOTIDE SEQUENCE [LARGE SCALE GENOMIC DNA]</scope>
    <source>
        <strain evidence="3">JCM 17342</strain>
    </source>
</reference>
<dbReference type="RefSeq" id="WP_344870801.1">
    <property type="nucleotide sequence ID" value="NZ_BAABAL010000004.1"/>
</dbReference>
<dbReference type="InterPro" id="IPR041698">
    <property type="entry name" value="Methyltransf_25"/>
</dbReference>